<dbReference type="Gene3D" id="3.90.190.20">
    <property type="entry name" value="Mur ligase, C-terminal domain"/>
    <property type="match status" value="1"/>
</dbReference>
<dbReference type="Pfam" id="PF08245">
    <property type="entry name" value="Mur_ligase_M"/>
    <property type="match status" value="1"/>
</dbReference>
<evidence type="ECO:0000256" key="12">
    <source>
        <dbReference type="ARBA" id="ARBA00023316"/>
    </source>
</evidence>
<dbReference type="GO" id="GO:0051301">
    <property type="term" value="P:cell division"/>
    <property type="evidence" value="ECO:0007669"/>
    <property type="project" value="UniProtKB-KW"/>
</dbReference>
<dbReference type="Gene3D" id="3.40.50.720">
    <property type="entry name" value="NAD(P)-binding Rossmann-like Domain"/>
    <property type="match status" value="1"/>
</dbReference>
<dbReference type="PANTHER" id="PTHR43445:SF3">
    <property type="entry name" value="UDP-N-ACETYLMURAMATE--L-ALANINE LIGASE"/>
    <property type="match status" value="1"/>
</dbReference>
<evidence type="ECO:0000256" key="6">
    <source>
        <dbReference type="ARBA" id="ARBA00022618"/>
    </source>
</evidence>
<dbReference type="GO" id="GO:0005737">
    <property type="term" value="C:cytoplasm"/>
    <property type="evidence" value="ECO:0007669"/>
    <property type="project" value="UniProtKB-SubCell"/>
</dbReference>
<sequence>MYGRIRRIHLVGIGGSGMSGIAEVLLNLGYQVSGSDVKESEPVARLRSLGARVFIGHRAEQVEVADVVVVSTAIAEANPEILRAHERGVPVIPRAEMLAELMRIKYSLAVAGAHGKTTTTSMVGEILAHGGLDPTVIVGGRVRAVGANARLGQGPFLVAEADESDGSFLLLTPTIAVVTNIDAEHLDYYKDLAHVQETFLDFVNRVPFYGTVVLPHDDPNAAPLRPRVKRRLLTYGFSEGADFRGSELHVDARGVRFRLNARGRDEGLFELRVSGKHNARNALAAIVAGWELGIPIPKIREAMSEFAGVSRRLEIRGEVRGALWVDDYGHHPTEIEAAIQALRETYGRRIVAVFQPHRFTRTKALRDRFATCFAGVSELVLLPIYPAGERAIPGIASEILAEGIRANGTATVRMAADFGQAAKIAREMLREGDLLVTIGAGDVYRVGELARGGPGVSAQRARSGGAA</sequence>
<dbReference type="InterPro" id="IPR036565">
    <property type="entry name" value="Mur-like_cat_sf"/>
</dbReference>
<comment type="pathway">
    <text evidence="2 14">Cell wall biogenesis; peptidoglycan biosynthesis.</text>
</comment>
<keyword evidence="9 14" id="KW-0133">Cell shape</keyword>
<dbReference type="GO" id="GO:0071555">
    <property type="term" value="P:cell wall organization"/>
    <property type="evidence" value="ECO:0007669"/>
    <property type="project" value="UniProtKB-KW"/>
</dbReference>
<evidence type="ECO:0000313" key="18">
    <source>
        <dbReference type="EMBL" id="TMQ59732.1"/>
    </source>
</evidence>
<comment type="function">
    <text evidence="14">Cell wall formation.</text>
</comment>
<evidence type="ECO:0000256" key="14">
    <source>
        <dbReference type="HAMAP-Rule" id="MF_00046"/>
    </source>
</evidence>
<dbReference type="GO" id="GO:0009252">
    <property type="term" value="P:peptidoglycan biosynthetic process"/>
    <property type="evidence" value="ECO:0007669"/>
    <property type="project" value="UniProtKB-UniRule"/>
</dbReference>
<dbReference type="InterPro" id="IPR005758">
    <property type="entry name" value="UDP-N-AcMur_Ala_ligase_MurC"/>
</dbReference>
<evidence type="ECO:0000256" key="2">
    <source>
        <dbReference type="ARBA" id="ARBA00004752"/>
    </source>
</evidence>
<keyword evidence="12 14" id="KW-0961">Cell wall biogenesis/degradation</keyword>
<evidence type="ECO:0000259" key="16">
    <source>
        <dbReference type="Pfam" id="PF02875"/>
    </source>
</evidence>
<evidence type="ECO:0000256" key="11">
    <source>
        <dbReference type="ARBA" id="ARBA00023306"/>
    </source>
</evidence>
<evidence type="ECO:0000256" key="13">
    <source>
        <dbReference type="ARBA" id="ARBA00047833"/>
    </source>
</evidence>
<dbReference type="InterPro" id="IPR000713">
    <property type="entry name" value="Mur_ligase_N"/>
</dbReference>
<evidence type="ECO:0000256" key="3">
    <source>
        <dbReference type="ARBA" id="ARBA00012211"/>
    </source>
</evidence>
<feature type="domain" description="Mur ligase N-terminal catalytic" evidence="15">
    <location>
        <begin position="7"/>
        <end position="106"/>
    </location>
</feature>
<evidence type="ECO:0000256" key="5">
    <source>
        <dbReference type="ARBA" id="ARBA00022598"/>
    </source>
</evidence>
<dbReference type="GO" id="GO:0008360">
    <property type="term" value="P:regulation of cell shape"/>
    <property type="evidence" value="ECO:0007669"/>
    <property type="project" value="UniProtKB-KW"/>
</dbReference>
<dbReference type="GO" id="GO:0008763">
    <property type="term" value="F:UDP-N-acetylmuramate-L-alanine ligase activity"/>
    <property type="evidence" value="ECO:0007669"/>
    <property type="project" value="UniProtKB-UniRule"/>
</dbReference>
<keyword evidence="5 14" id="KW-0436">Ligase</keyword>
<keyword evidence="7 14" id="KW-0547">Nucleotide-binding</keyword>
<reference evidence="18 19" key="1">
    <citation type="journal article" date="2019" name="Nat. Microbiol.">
        <title>Mediterranean grassland soil C-N compound turnover is dependent on rainfall and depth, and is mediated by genomically divergent microorganisms.</title>
        <authorList>
            <person name="Diamond S."/>
            <person name="Andeer P.F."/>
            <person name="Li Z."/>
            <person name="Crits-Christoph A."/>
            <person name="Burstein D."/>
            <person name="Anantharaman K."/>
            <person name="Lane K.R."/>
            <person name="Thomas B.C."/>
            <person name="Pan C."/>
            <person name="Northen T.R."/>
            <person name="Banfield J.F."/>
        </authorList>
    </citation>
    <scope>NUCLEOTIDE SEQUENCE [LARGE SCALE GENOMIC DNA]</scope>
    <source>
        <strain evidence="18">WS_6</strain>
    </source>
</reference>
<dbReference type="EC" id="6.3.2.8" evidence="3 14"/>
<feature type="domain" description="Mur ligase C-terminal" evidence="16">
    <location>
        <begin position="311"/>
        <end position="441"/>
    </location>
</feature>
<dbReference type="UniPathway" id="UPA00219"/>
<evidence type="ECO:0000256" key="8">
    <source>
        <dbReference type="ARBA" id="ARBA00022840"/>
    </source>
</evidence>
<proteinExistence type="inferred from homology"/>
<feature type="domain" description="Mur ligase central" evidence="17">
    <location>
        <begin position="110"/>
        <end position="288"/>
    </location>
</feature>
<dbReference type="PANTHER" id="PTHR43445">
    <property type="entry name" value="UDP-N-ACETYLMURAMATE--L-ALANINE LIGASE-RELATED"/>
    <property type="match status" value="1"/>
</dbReference>
<dbReference type="InterPro" id="IPR004101">
    <property type="entry name" value="Mur_ligase_C"/>
</dbReference>
<evidence type="ECO:0000256" key="10">
    <source>
        <dbReference type="ARBA" id="ARBA00022984"/>
    </source>
</evidence>
<dbReference type="SUPFAM" id="SSF53244">
    <property type="entry name" value="MurD-like peptide ligases, peptide-binding domain"/>
    <property type="match status" value="1"/>
</dbReference>
<dbReference type="NCBIfam" id="TIGR01082">
    <property type="entry name" value="murC"/>
    <property type="match status" value="1"/>
</dbReference>
<evidence type="ECO:0000256" key="1">
    <source>
        <dbReference type="ARBA" id="ARBA00004496"/>
    </source>
</evidence>
<dbReference type="EMBL" id="VBOW01000020">
    <property type="protein sequence ID" value="TMQ59732.1"/>
    <property type="molecule type" value="Genomic_DNA"/>
</dbReference>
<dbReference type="InterPro" id="IPR036615">
    <property type="entry name" value="Mur_ligase_C_dom_sf"/>
</dbReference>
<dbReference type="InterPro" id="IPR050061">
    <property type="entry name" value="MurCDEF_pg_biosynth"/>
</dbReference>
<dbReference type="GO" id="GO:0005524">
    <property type="term" value="F:ATP binding"/>
    <property type="evidence" value="ECO:0007669"/>
    <property type="project" value="UniProtKB-UniRule"/>
</dbReference>
<dbReference type="Pfam" id="PF01225">
    <property type="entry name" value="Mur_ligase"/>
    <property type="match status" value="1"/>
</dbReference>
<comment type="similarity">
    <text evidence="14">Belongs to the MurCDEF family.</text>
</comment>
<keyword evidence="10 14" id="KW-0573">Peptidoglycan synthesis</keyword>
<evidence type="ECO:0000313" key="19">
    <source>
        <dbReference type="Proteomes" id="UP000316852"/>
    </source>
</evidence>
<comment type="subcellular location">
    <subcellularLocation>
        <location evidence="1 14">Cytoplasm</location>
    </subcellularLocation>
</comment>
<dbReference type="SUPFAM" id="SSF53623">
    <property type="entry name" value="MurD-like peptide ligases, catalytic domain"/>
    <property type="match status" value="1"/>
</dbReference>
<dbReference type="InterPro" id="IPR013221">
    <property type="entry name" value="Mur_ligase_cen"/>
</dbReference>
<keyword evidence="8 14" id="KW-0067">ATP-binding</keyword>
<dbReference type="Pfam" id="PF02875">
    <property type="entry name" value="Mur_ligase_C"/>
    <property type="match status" value="1"/>
</dbReference>
<gene>
    <name evidence="14" type="primary">murC</name>
    <name evidence="18" type="ORF">E6K76_04370</name>
</gene>
<evidence type="ECO:0000256" key="7">
    <source>
        <dbReference type="ARBA" id="ARBA00022741"/>
    </source>
</evidence>
<name>A0A538T7X6_UNCEI</name>
<dbReference type="SUPFAM" id="SSF51984">
    <property type="entry name" value="MurCD N-terminal domain"/>
    <property type="match status" value="1"/>
</dbReference>
<keyword evidence="4 14" id="KW-0963">Cytoplasm</keyword>
<feature type="binding site" evidence="14">
    <location>
        <begin position="112"/>
        <end position="118"/>
    </location>
    <ligand>
        <name>ATP</name>
        <dbReference type="ChEBI" id="CHEBI:30616"/>
    </ligand>
</feature>
<dbReference type="Gene3D" id="3.40.1190.10">
    <property type="entry name" value="Mur-like, catalytic domain"/>
    <property type="match status" value="1"/>
</dbReference>
<keyword evidence="6 14" id="KW-0132">Cell division</keyword>
<comment type="catalytic activity">
    <reaction evidence="13 14">
        <text>UDP-N-acetyl-alpha-D-muramate + L-alanine + ATP = UDP-N-acetyl-alpha-D-muramoyl-L-alanine + ADP + phosphate + H(+)</text>
        <dbReference type="Rhea" id="RHEA:23372"/>
        <dbReference type="ChEBI" id="CHEBI:15378"/>
        <dbReference type="ChEBI" id="CHEBI:30616"/>
        <dbReference type="ChEBI" id="CHEBI:43474"/>
        <dbReference type="ChEBI" id="CHEBI:57972"/>
        <dbReference type="ChEBI" id="CHEBI:70757"/>
        <dbReference type="ChEBI" id="CHEBI:83898"/>
        <dbReference type="ChEBI" id="CHEBI:456216"/>
        <dbReference type="EC" id="6.3.2.8"/>
    </reaction>
</comment>
<accession>A0A538T7X6</accession>
<organism evidence="18 19">
    <name type="scientific">Eiseniibacteriota bacterium</name>
    <dbReference type="NCBI Taxonomy" id="2212470"/>
    <lineage>
        <taxon>Bacteria</taxon>
        <taxon>Candidatus Eiseniibacteriota</taxon>
    </lineage>
</organism>
<dbReference type="HAMAP" id="MF_00046">
    <property type="entry name" value="MurC"/>
    <property type="match status" value="1"/>
</dbReference>
<protein>
    <recommendedName>
        <fullName evidence="3 14">UDP-N-acetylmuramate--L-alanine ligase</fullName>
        <ecNumber evidence="3 14">6.3.2.8</ecNumber>
    </recommendedName>
    <alternativeName>
        <fullName evidence="14">UDP-N-acetylmuramoyl-L-alanine synthetase</fullName>
    </alternativeName>
</protein>
<dbReference type="AlphaFoldDB" id="A0A538T7X6"/>
<keyword evidence="11 14" id="KW-0131">Cell cycle</keyword>
<comment type="caution">
    <text evidence="18">The sequence shown here is derived from an EMBL/GenBank/DDBJ whole genome shotgun (WGS) entry which is preliminary data.</text>
</comment>
<evidence type="ECO:0000259" key="15">
    <source>
        <dbReference type="Pfam" id="PF01225"/>
    </source>
</evidence>
<dbReference type="Proteomes" id="UP000316852">
    <property type="component" value="Unassembled WGS sequence"/>
</dbReference>
<evidence type="ECO:0000256" key="9">
    <source>
        <dbReference type="ARBA" id="ARBA00022960"/>
    </source>
</evidence>
<evidence type="ECO:0000259" key="17">
    <source>
        <dbReference type="Pfam" id="PF08245"/>
    </source>
</evidence>
<evidence type="ECO:0000256" key="4">
    <source>
        <dbReference type="ARBA" id="ARBA00022490"/>
    </source>
</evidence>